<organism evidence="2 3">
    <name type="scientific">Pirellula staleyi (strain ATCC 27377 / DSM 6068 / ICPB 4128)</name>
    <name type="common">Pirella staleyi</name>
    <dbReference type="NCBI Taxonomy" id="530564"/>
    <lineage>
        <taxon>Bacteria</taxon>
        <taxon>Pseudomonadati</taxon>
        <taxon>Planctomycetota</taxon>
        <taxon>Planctomycetia</taxon>
        <taxon>Pirellulales</taxon>
        <taxon>Pirellulaceae</taxon>
        <taxon>Pirellula</taxon>
    </lineage>
</organism>
<sequence length="150" mass="17172">MKTEPESWSVDDFLKAPKKTTHWDGVRNYQARNMLRDEMKLGHEVLVYHSNAEPPAIVGLAEVVREGYPDPSSWDKSSHYFDEGTSPDNVRWYMVDLRLKEKFAQPIPLPQLREDPQLDGMELLRKGSRLSVQSVSSAHFAHILRLAGAK</sequence>
<dbReference type="EMBL" id="CP001848">
    <property type="protein sequence ID" value="ADB17143.1"/>
    <property type="molecule type" value="Genomic_DNA"/>
</dbReference>
<protein>
    <recommendedName>
        <fullName evidence="1">EVE domain-containing protein</fullName>
    </recommendedName>
</protein>
<dbReference type="CDD" id="cd21133">
    <property type="entry name" value="EVE"/>
    <property type="match status" value="1"/>
</dbReference>
<dbReference type="InterPro" id="IPR015947">
    <property type="entry name" value="PUA-like_sf"/>
</dbReference>
<feature type="domain" description="EVE" evidence="1">
    <location>
        <begin position="1"/>
        <end position="145"/>
    </location>
</feature>
<dbReference type="InterPro" id="IPR047197">
    <property type="entry name" value="THYN1-like_EVE"/>
</dbReference>
<dbReference type="Gene3D" id="3.10.590.10">
    <property type="entry name" value="ph1033 like domains"/>
    <property type="match status" value="1"/>
</dbReference>
<dbReference type="PANTHER" id="PTHR14087:SF7">
    <property type="entry name" value="THYMOCYTE NUCLEAR PROTEIN 1"/>
    <property type="match status" value="1"/>
</dbReference>
<dbReference type="AlphaFoldDB" id="D2R4S7"/>
<dbReference type="KEGG" id="psl:Psta_2474"/>
<dbReference type="SUPFAM" id="SSF88697">
    <property type="entry name" value="PUA domain-like"/>
    <property type="match status" value="1"/>
</dbReference>
<dbReference type="STRING" id="530564.Psta_2474"/>
<dbReference type="InterPro" id="IPR052181">
    <property type="entry name" value="5hmC_binding"/>
</dbReference>
<evidence type="ECO:0000313" key="2">
    <source>
        <dbReference type="EMBL" id="ADB17143.1"/>
    </source>
</evidence>
<gene>
    <name evidence="2" type="ordered locus">Psta_2474</name>
</gene>
<proteinExistence type="predicted"/>
<accession>D2R4S7</accession>
<evidence type="ECO:0000313" key="3">
    <source>
        <dbReference type="Proteomes" id="UP000001887"/>
    </source>
</evidence>
<reference evidence="2 3" key="1">
    <citation type="journal article" date="2009" name="Stand. Genomic Sci.">
        <title>Complete genome sequence of Pirellula staleyi type strain (ATCC 27377).</title>
        <authorList>
            <person name="Clum A."/>
            <person name="Tindall B.J."/>
            <person name="Sikorski J."/>
            <person name="Ivanova N."/>
            <person name="Mavrommatis K."/>
            <person name="Lucas S."/>
            <person name="Glavina del Rio T."/>
            <person name="Nolan M."/>
            <person name="Chen F."/>
            <person name="Tice H."/>
            <person name="Pitluck S."/>
            <person name="Cheng J.F."/>
            <person name="Chertkov O."/>
            <person name="Brettin T."/>
            <person name="Han C."/>
            <person name="Detter J.C."/>
            <person name="Kuske C."/>
            <person name="Bruce D."/>
            <person name="Goodwin L."/>
            <person name="Ovchinikova G."/>
            <person name="Pati A."/>
            <person name="Mikhailova N."/>
            <person name="Chen A."/>
            <person name="Palaniappan K."/>
            <person name="Land M."/>
            <person name="Hauser L."/>
            <person name="Chang Y.J."/>
            <person name="Jeffries C.D."/>
            <person name="Chain P."/>
            <person name="Rohde M."/>
            <person name="Goker M."/>
            <person name="Bristow J."/>
            <person name="Eisen J.A."/>
            <person name="Markowitz V."/>
            <person name="Hugenholtz P."/>
            <person name="Kyrpides N.C."/>
            <person name="Klenk H.P."/>
            <person name="Lapidus A."/>
        </authorList>
    </citation>
    <scope>NUCLEOTIDE SEQUENCE [LARGE SCALE GENOMIC DNA]</scope>
    <source>
        <strain evidence="3">ATCC 27377 / DSM 6068 / ICPB 4128</strain>
    </source>
</reference>
<keyword evidence="3" id="KW-1185">Reference proteome</keyword>
<dbReference type="PANTHER" id="PTHR14087">
    <property type="entry name" value="THYMOCYTE NUCLEAR PROTEIN 1"/>
    <property type="match status" value="1"/>
</dbReference>
<name>D2R4S7_PIRSD</name>
<evidence type="ECO:0000259" key="1">
    <source>
        <dbReference type="Pfam" id="PF01878"/>
    </source>
</evidence>
<dbReference type="Pfam" id="PF01878">
    <property type="entry name" value="EVE"/>
    <property type="match status" value="1"/>
</dbReference>
<dbReference type="eggNOG" id="COG2947">
    <property type="taxonomic scope" value="Bacteria"/>
</dbReference>
<dbReference type="HOGENOM" id="CLU_041799_2_2_0"/>
<dbReference type="InterPro" id="IPR002740">
    <property type="entry name" value="EVE_domain"/>
</dbReference>
<dbReference type="Proteomes" id="UP000001887">
    <property type="component" value="Chromosome"/>
</dbReference>